<feature type="domain" description="Zinc-finger" evidence="11">
    <location>
        <begin position="191"/>
        <end position="287"/>
    </location>
</feature>
<keyword evidence="4" id="KW-1017">Isopeptide bond</keyword>
<accession>A0A6L5BDN0</accession>
<comment type="caution">
    <text evidence="12">The sequence shown here is derived from an EMBL/GenBank/DDBJ whole genome shotgun (WGS) entry which is preliminary data.</text>
</comment>
<comment type="subcellular location">
    <subcellularLocation>
        <location evidence="2">Cytoplasm</location>
    </subcellularLocation>
    <subcellularLocation>
        <location evidence="1">Nucleus</location>
    </subcellularLocation>
</comment>
<gene>
    <name evidence="12" type="ORF">AG4045_012294</name>
</gene>
<organism evidence="12 13">
    <name type="scientific">Apium graveolens</name>
    <name type="common">Celery</name>
    <dbReference type="NCBI Taxonomy" id="4045"/>
    <lineage>
        <taxon>Eukaryota</taxon>
        <taxon>Viridiplantae</taxon>
        <taxon>Streptophyta</taxon>
        <taxon>Embryophyta</taxon>
        <taxon>Tracheophyta</taxon>
        <taxon>Spermatophyta</taxon>
        <taxon>Magnoliopsida</taxon>
        <taxon>eudicotyledons</taxon>
        <taxon>Gunneridae</taxon>
        <taxon>Pentapetalae</taxon>
        <taxon>asterids</taxon>
        <taxon>campanulids</taxon>
        <taxon>Apiales</taxon>
        <taxon>Apiaceae</taxon>
        <taxon>Apioideae</taxon>
        <taxon>apioid superclade</taxon>
        <taxon>Apieae</taxon>
        <taxon>Apium</taxon>
    </lineage>
</organism>
<feature type="compositionally biased region" description="Polar residues" evidence="10">
    <location>
        <begin position="43"/>
        <end position="55"/>
    </location>
</feature>
<keyword evidence="6" id="KW-0832">Ubl conjugation</keyword>
<keyword evidence="8" id="KW-0804">Transcription</keyword>
<dbReference type="InterPro" id="IPR040221">
    <property type="entry name" value="CDCA7/CDA7L"/>
</dbReference>
<evidence type="ECO:0000256" key="5">
    <source>
        <dbReference type="ARBA" id="ARBA00022553"/>
    </source>
</evidence>
<feature type="region of interest" description="Disordered" evidence="10">
    <location>
        <begin position="89"/>
        <end position="119"/>
    </location>
</feature>
<dbReference type="GO" id="GO:0005634">
    <property type="term" value="C:nucleus"/>
    <property type="evidence" value="ECO:0007669"/>
    <property type="project" value="UniProtKB-SubCell"/>
</dbReference>
<reference evidence="12" key="1">
    <citation type="submission" date="2020-01" db="EMBL/GenBank/DDBJ databases">
        <title>The Celery Genome Sequence Reveals Sequential Paleo-tetraploidization, Resistance Gene Elimination, Karyotype Evolution, and Functional Innovation in Apiales.</title>
        <authorList>
            <person name="Song X."/>
        </authorList>
    </citation>
    <scope>NUCLEOTIDE SEQUENCE</scope>
    <source>
        <tissue evidence="12">Leaf</tissue>
    </source>
</reference>
<evidence type="ECO:0000256" key="1">
    <source>
        <dbReference type="ARBA" id="ARBA00004123"/>
    </source>
</evidence>
<dbReference type="PANTHER" id="PTHR31169">
    <property type="entry name" value="OS05G0300700 PROTEIN"/>
    <property type="match status" value="1"/>
</dbReference>
<feature type="compositionally biased region" description="Acidic residues" evidence="10">
    <location>
        <begin position="352"/>
        <end position="365"/>
    </location>
</feature>
<keyword evidence="3" id="KW-0963">Cytoplasm</keyword>
<keyword evidence="5" id="KW-0597">Phosphoprotein</keyword>
<dbReference type="Proteomes" id="UP000593563">
    <property type="component" value="Unassembled WGS sequence"/>
</dbReference>
<dbReference type="GO" id="GO:0005737">
    <property type="term" value="C:cytoplasm"/>
    <property type="evidence" value="ECO:0007669"/>
    <property type="project" value="UniProtKB-SubCell"/>
</dbReference>
<evidence type="ECO:0000256" key="7">
    <source>
        <dbReference type="ARBA" id="ARBA00023015"/>
    </source>
</evidence>
<dbReference type="AlphaFoldDB" id="A0A6L5BDN0"/>
<dbReference type="GO" id="GO:0006355">
    <property type="term" value="P:regulation of DNA-templated transcription"/>
    <property type="evidence" value="ECO:0007669"/>
    <property type="project" value="InterPro"/>
</dbReference>
<feature type="region of interest" description="Disordered" evidence="10">
    <location>
        <begin position="293"/>
        <end position="365"/>
    </location>
</feature>
<evidence type="ECO:0000256" key="2">
    <source>
        <dbReference type="ARBA" id="ARBA00004496"/>
    </source>
</evidence>
<feature type="compositionally biased region" description="Polar residues" evidence="10">
    <location>
        <begin position="303"/>
        <end position="316"/>
    </location>
</feature>
<proteinExistence type="predicted"/>
<dbReference type="EMBL" id="WRXP01000197">
    <property type="protein sequence ID" value="KAF1002927.1"/>
    <property type="molecule type" value="Genomic_DNA"/>
</dbReference>
<evidence type="ECO:0000256" key="8">
    <source>
        <dbReference type="ARBA" id="ARBA00023163"/>
    </source>
</evidence>
<dbReference type="InterPro" id="IPR018866">
    <property type="entry name" value="Znf-4CXXC_R1"/>
</dbReference>
<evidence type="ECO:0000256" key="3">
    <source>
        <dbReference type="ARBA" id="ARBA00022490"/>
    </source>
</evidence>
<dbReference type="Pfam" id="PF10497">
    <property type="entry name" value="zf-4CXXC_R1"/>
    <property type="match status" value="1"/>
</dbReference>
<name>A0A6L5BDN0_APIGR</name>
<evidence type="ECO:0000256" key="4">
    <source>
        <dbReference type="ARBA" id="ARBA00022499"/>
    </source>
</evidence>
<feature type="region of interest" description="Disordered" evidence="10">
    <location>
        <begin position="34"/>
        <end position="66"/>
    </location>
</feature>
<evidence type="ECO:0000256" key="9">
    <source>
        <dbReference type="ARBA" id="ARBA00023242"/>
    </source>
</evidence>
<feature type="compositionally biased region" description="Basic and acidic residues" evidence="10">
    <location>
        <begin position="56"/>
        <end position="66"/>
    </location>
</feature>
<evidence type="ECO:0000256" key="6">
    <source>
        <dbReference type="ARBA" id="ARBA00022843"/>
    </source>
</evidence>
<evidence type="ECO:0000256" key="10">
    <source>
        <dbReference type="SAM" id="MobiDB-lite"/>
    </source>
</evidence>
<protein>
    <recommendedName>
        <fullName evidence="11">Zinc-finger domain-containing protein</fullName>
    </recommendedName>
</protein>
<evidence type="ECO:0000259" key="11">
    <source>
        <dbReference type="Pfam" id="PF10497"/>
    </source>
</evidence>
<dbReference type="PANTHER" id="PTHR31169:SF33">
    <property type="entry name" value="CELL DIVISION CYCLE-ASSOCIATED 7-LIKE PROTEIN"/>
    <property type="match status" value="1"/>
</dbReference>
<sequence>MSYEVTIYNLPVTTSLSPIAHLFSFVGCRHTAMVSGKKRGRPTKQNPRNESQNESSKNETTEYEKIRQQRIKENQERMKQMGILELSKNLGAESSKAPAVKKPRVSQKKIQALPNSTRSSTRLTNMVRVDYAEKAHSPKKGGKAARNLEIHIEQGSEPEIYTAEHEKLLGDCKTKWALYVDGYDKNGKRIYDPVEGKGCHQCRQKTLGRRTQCSSCKIGLGQFCGDCLFMRYGENVVEVNKNPSWICPVCRGICNCSRCRLSKGWKPTGSIYKKVKHLGFKSVAHYLIQHQLARTEPTKENPHPQNGSLPTASGESEPNDGIPELNDTGSENIDEDCDLGSISSGADIQDGNIEDYDTVDNDEEK</sequence>
<evidence type="ECO:0000313" key="13">
    <source>
        <dbReference type="Proteomes" id="UP000593563"/>
    </source>
</evidence>
<keyword evidence="9" id="KW-0539">Nucleus</keyword>
<keyword evidence="7" id="KW-0805">Transcription regulation</keyword>
<evidence type="ECO:0000313" key="12">
    <source>
        <dbReference type="EMBL" id="KAF1002927.1"/>
    </source>
</evidence>
<keyword evidence="13" id="KW-1185">Reference proteome</keyword>